<evidence type="ECO:0000259" key="2">
    <source>
        <dbReference type="Pfam" id="PF00107"/>
    </source>
</evidence>
<dbReference type="GO" id="GO:0016491">
    <property type="term" value="F:oxidoreductase activity"/>
    <property type="evidence" value="ECO:0007669"/>
    <property type="project" value="UniProtKB-KW"/>
</dbReference>
<reference evidence="4 5" key="1">
    <citation type="submission" date="2008-09" db="EMBL/GenBank/DDBJ databases">
        <authorList>
            <person name="Fulton L."/>
            <person name="Clifton S."/>
            <person name="Fulton B."/>
            <person name="Xu J."/>
            <person name="Minx P."/>
            <person name="Pepin K.H."/>
            <person name="Johnson M."/>
            <person name="Thiruvilangam P."/>
            <person name="Bhonagiri V."/>
            <person name="Nash W.E."/>
            <person name="Mardis E.R."/>
            <person name="Wilson R.K."/>
        </authorList>
    </citation>
    <scope>NUCLEOTIDE SEQUENCE [LARGE SCALE GENOMIC DNA]</scope>
    <source>
        <strain evidence="4 5">DSM 13275</strain>
    </source>
</reference>
<sequence>MKTRAVRMYGKEDLRLEEFELPKIKDDEILVKVMSDSICMSTYKLVEQGKKHKRAPQNIDTNPVIVGHEFAGVIVEVGEKWKDQFKPGQKFAQQPALNYKGRLDSPGYSYEFCGGACTYCIMPHEVMELGCLLNYDGDSFFEASLGEPMSCIIGGYHANYHTNKKNYNHAMGTKVDGNILIMGGCGPMGLGAVSYGLQFENKPKRIVVTDISDDRIERAKSVIPEEKGAEKGIELKYVNTAKMEDPIKELMDLTEGHGFDDVFVYVPIKEVAEMGDKLLAFDGCMNFFAGPTNNQFSAEINLYNCHYTSTHILGTTGGNNDDLIEANDLAAKGLIEPAVMVTHVGGIDSIADATLNLPNIPGGKKLTYTQIDMPLTAIDDFEELGKTNPLFAKLDASCKAHRGLWNAEAEKILFDHFGVEY</sequence>
<dbReference type="PANTHER" id="PTHR43401">
    <property type="entry name" value="L-THREONINE 3-DEHYDROGENASE"/>
    <property type="match status" value="1"/>
</dbReference>
<gene>
    <name evidence="4" type="ORF">CLOHIR_01337</name>
</gene>
<organism evidence="4 5">
    <name type="scientific">Peptacetobacter hiranonis (strain DSM 13275 / JCM 10541 / KCTC 15199 / TO-931)</name>
    <name type="common">Clostridium hiranonis</name>
    <dbReference type="NCBI Taxonomy" id="500633"/>
    <lineage>
        <taxon>Bacteria</taxon>
        <taxon>Bacillati</taxon>
        <taxon>Bacillota</taxon>
        <taxon>Clostridia</taxon>
        <taxon>Peptostreptococcales</taxon>
        <taxon>Peptostreptococcaceae</taxon>
        <taxon>Peptacetobacter</taxon>
    </lineage>
</organism>
<accession>B6FZN3</accession>
<name>B6FZN3_PEPHT</name>
<dbReference type="Pfam" id="PF00107">
    <property type="entry name" value="ADH_zinc_N"/>
    <property type="match status" value="1"/>
</dbReference>
<dbReference type="HOGENOM" id="CLU_054732_0_0_9"/>
<dbReference type="SUPFAM" id="SSF51735">
    <property type="entry name" value="NAD(P)-binding Rossmann-fold domains"/>
    <property type="match status" value="1"/>
</dbReference>
<dbReference type="InterPro" id="IPR036291">
    <property type="entry name" value="NAD(P)-bd_dom_sf"/>
</dbReference>
<keyword evidence="5" id="KW-1185">Reference proteome</keyword>
<dbReference type="Pfam" id="PF08240">
    <property type="entry name" value="ADH_N"/>
    <property type="match status" value="1"/>
</dbReference>
<dbReference type="InterPro" id="IPR011032">
    <property type="entry name" value="GroES-like_sf"/>
</dbReference>
<feature type="domain" description="Alcohol dehydrogenase-like C-terminal" evidence="2">
    <location>
        <begin position="189"/>
        <end position="331"/>
    </location>
</feature>
<dbReference type="Gene3D" id="3.90.180.10">
    <property type="entry name" value="Medium-chain alcohol dehydrogenases, catalytic domain"/>
    <property type="match status" value="1"/>
</dbReference>
<reference evidence="4 5" key="2">
    <citation type="submission" date="2008-10" db="EMBL/GenBank/DDBJ databases">
        <title>Draft genome sequence of Clostridium hiranonis (DSM 13275).</title>
        <authorList>
            <person name="Sudarsanam P."/>
            <person name="Ley R."/>
            <person name="Guruge J."/>
            <person name="Turnbaugh P.J."/>
            <person name="Mahowald M."/>
            <person name="Liep D."/>
            <person name="Gordon J."/>
        </authorList>
    </citation>
    <scope>NUCLEOTIDE SEQUENCE [LARGE SCALE GENOMIC DNA]</scope>
    <source>
        <strain evidence="4 5">DSM 13275</strain>
    </source>
</reference>
<keyword evidence="1" id="KW-0560">Oxidoreductase</keyword>
<dbReference type="RefSeq" id="WP_006440258.1">
    <property type="nucleotide sequence ID" value="NZ_DS995356.1"/>
</dbReference>
<evidence type="ECO:0000313" key="5">
    <source>
        <dbReference type="Proteomes" id="UP000003178"/>
    </source>
</evidence>
<protein>
    <submittedName>
        <fullName evidence="4">GroES-like protein</fullName>
    </submittedName>
</protein>
<dbReference type="Proteomes" id="UP000003178">
    <property type="component" value="Unassembled WGS sequence"/>
</dbReference>
<dbReference type="eggNOG" id="COG1063">
    <property type="taxonomic scope" value="Bacteria"/>
</dbReference>
<comment type="caution">
    <text evidence="4">The sequence shown here is derived from an EMBL/GenBank/DDBJ whole genome shotgun (WGS) entry which is preliminary data.</text>
</comment>
<dbReference type="InterPro" id="IPR050129">
    <property type="entry name" value="Zn_alcohol_dh"/>
</dbReference>
<dbReference type="AlphaFoldDB" id="B6FZN3"/>
<feature type="domain" description="Alcohol dehydrogenase-like N-terminal" evidence="3">
    <location>
        <begin position="26"/>
        <end position="125"/>
    </location>
</feature>
<dbReference type="InterPro" id="IPR013154">
    <property type="entry name" value="ADH-like_N"/>
</dbReference>
<dbReference type="SUPFAM" id="SSF50129">
    <property type="entry name" value="GroES-like"/>
    <property type="match status" value="1"/>
</dbReference>
<evidence type="ECO:0000313" key="4">
    <source>
        <dbReference type="EMBL" id="EEA84977.1"/>
    </source>
</evidence>
<proteinExistence type="predicted"/>
<dbReference type="CDD" id="cd08238">
    <property type="entry name" value="sorbose_phosphate_red"/>
    <property type="match status" value="1"/>
</dbReference>
<evidence type="ECO:0000256" key="1">
    <source>
        <dbReference type="ARBA" id="ARBA00023002"/>
    </source>
</evidence>
<dbReference type="Gene3D" id="3.40.50.720">
    <property type="entry name" value="NAD(P)-binding Rossmann-like Domain"/>
    <property type="match status" value="1"/>
</dbReference>
<dbReference type="InterPro" id="IPR013149">
    <property type="entry name" value="ADH-like_C"/>
</dbReference>
<dbReference type="EMBL" id="ABWP01000058">
    <property type="protein sequence ID" value="EEA84977.1"/>
    <property type="molecule type" value="Genomic_DNA"/>
</dbReference>
<dbReference type="OrthoDB" id="9769198at2"/>
<dbReference type="PANTHER" id="PTHR43401:SF2">
    <property type="entry name" value="L-THREONINE 3-DEHYDROGENASE"/>
    <property type="match status" value="1"/>
</dbReference>
<evidence type="ECO:0000259" key="3">
    <source>
        <dbReference type="Pfam" id="PF08240"/>
    </source>
</evidence>
<dbReference type="STRING" id="500633.CLOHIR_01337"/>